<feature type="chain" id="PRO_5011608865" description="Cadherin domain-containing protein" evidence="6">
    <location>
        <begin position="24"/>
        <end position="383"/>
    </location>
</feature>
<dbReference type="GO" id="GO:0016020">
    <property type="term" value="C:membrane"/>
    <property type="evidence" value="ECO:0007669"/>
    <property type="project" value="InterPro"/>
</dbReference>
<evidence type="ECO:0000256" key="5">
    <source>
        <dbReference type="ARBA" id="ARBA00023180"/>
    </source>
</evidence>
<dbReference type="SUPFAM" id="SSF52058">
    <property type="entry name" value="L domain-like"/>
    <property type="match status" value="3"/>
</dbReference>
<evidence type="ECO:0000256" key="1">
    <source>
        <dbReference type="ARBA" id="ARBA00004191"/>
    </source>
</evidence>
<dbReference type="CDD" id="cd11304">
    <property type="entry name" value="Cadherin_repeat"/>
    <property type="match status" value="1"/>
</dbReference>
<keyword evidence="4 6" id="KW-0732">Signal</keyword>
<evidence type="ECO:0000313" key="8">
    <source>
        <dbReference type="EMBL" id="SDE63918.1"/>
    </source>
</evidence>
<dbReference type="InterPro" id="IPR002126">
    <property type="entry name" value="Cadherin-like_dom"/>
</dbReference>
<feature type="domain" description="Cadherin" evidence="7">
    <location>
        <begin position="42"/>
        <end position="140"/>
    </location>
</feature>
<dbReference type="OrthoDB" id="9765957at2"/>
<protein>
    <recommendedName>
        <fullName evidence="7">Cadherin domain-containing protein</fullName>
    </recommendedName>
</protein>
<reference evidence="8 9" key="1">
    <citation type="submission" date="2016-10" db="EMBL/GenBank/DDBJ databases">
        <authorList>
            <person name="de Groot N.N."/>
        </authorList>
    </citation>
    <scope>NUCLEOTIDE SEQUENCE [LARGE SCALE GENOMIC DNA]</scope>
    <source>
        <strain evidence="8 9">DSM 16195</strain>
    </source>
</reference>
<comment type="subcellular location">
    <subcellularLocation>
        <location evidence="1">Secreted</location>
        <location evidence="1">Cell wall</location>
    </subcellularLocation>
</comment>
<evidence type="ECO:0000256" key="4">
    <source>
        <dbReference type="ARBA" id="ARBA00022729"/>
    </source>
</evidence>
<dbReference type="GO" id="GO:0007156">
    <property type="term" value="P:homophilic cell adhesion via plasma membrane adhesion molecules"/>
    <property type="evidence" value="ECO:0007669"/>
    <property type="project" value="InterPro"/>
</dbReference>
<dbReference type="InterPro" id="IPR036941">
    <property type="entry name" value="Rcpt_L-dom_sf"/>
</dbReference>
<name>A0A1G7EJX1_9FLAO</name>
<dbReference type="PANTHER" id="PTHR31018">
    <property type="entry name" value="SPORULATION-SPECIFIC PROTEIN-RELATED"/>
    <property type="match status" value="1"/>
</dbReference>
<dbReference type="PROSITE" id="PS50268">
    <property type="entry name" value="CADHERIN_2"/>
    <property type="match status" value="1"/>
</dbReference>
<proteinExistence type="predicted"/>
<accession>A0A1G7EJX1</accession>
<dbReference type="Proteomes" id="UP000199321">
    <property type="component" value="Unassembled WGS sequence"/>
</dbReference>
<keyword evidence="2" id="KW-0134">Cell wall</keyword>
<dbReference type="EMBL" id="FNBA01000002">
    <property type="protein sequence ID" value="SDE63918.1"/>
    <property type="molecule type" value="Genomic_DNA"/>
</dbReference>
<sequence>MKSFLSYYFFQFTLLCIAFTVVSCSKNDENTHENLGDVITVLTSNFITTVVENPEEGQLLGTVSANTNQGSITFSITEQSPAGAIAINSTSGELTVADPTLFDFETNTSVTGTVAVTNGTVSENASITITIKDFNEDNIFEGGITLETQLDIDNFGANNYTHVTGNLFIGSLNQSTMFNNLRPLSSIKHIGNQLNIYDNDGLTSLTGLENIETAGTINIMLNDVLTDISALSNITELTLSLQLYGNPVLANLNGLNNITSVSYLSITDNDSLVNLDDLHISNITESFEIDENDLLTDINGLSGISSINGELSIFNNNSLSNIDGLSNLSTLTDNLFIEMNNNLTDLCGLQNLLTNGGLSGDYTVVNNAYNPTEQDIIDGNCSI</sequence>
<evidence type="ECO:0000259" key="7">
    <source>
        <dbReference type="PROSITE" id="PS50268"/>
    </source>
</evidence>
<dbReference type="GO" id="GO:0005509">
    <property type="term" value="F:calcium ion binding"/>
    <property type="evidence" value="ECO:0007669"/>
    <property type="project" value="InterPro"/>
</dbReference>
<dbReference type="SUPFAM" id="SSF49313">
    <property type="entry name" value="Cadherin-like"/>
    <property type="match status" value="1"/>
</dbReference>
<keyword evidence="9" id="KW-1185">Reference proteome</keyword>
<dbReference type="GO" id="GO:0030313">
    <property type="term" value="C:cell envelope"/>
    <property type="evidence" value="ECO:0007669"/>
    <property type="project" value="UniProtKB-SubCell"/>
</dbReference>
<dbReference type="PROSITE" id="PS51257">
    <property type="entry name" value="PROKAR_LIPOPROTEIN"/>
    <property type="match status" value="1"/>
</dbReference>
<gene>
    <name evidence="8" type="ORF">SAMN05421855_10212</name>
</gene>
<dbReference type="RefSeq" id="WP_093141958.1">
    <property type="nucleotide sequence ID" value="NZ_BMWO01000002.1"/>
</dbReference>
<dbReference type="InterPro" id="IPR015919">
    <property type="entry name" value="Cadherin-like_sf"/>
</dbReference>
<dbReference type="AlphaFoldDB" id="A0A1G7EJX1"/>
<keyword evidence="5" id="KW-0325">Glycoprotein</keyword>
<evidence type="ECO:0000313" key="9">
    <source>
        <dbReference type="Proteomes" id="UP000199321"/>
    </source>
</evidence>
<dbReference type="Gene3D" id="3.80.20.20">
    <property type="entry name" value="Receptor L-domain"/>
    <property type="match status" value="2"/>
</dbReference>
<evidence type="ECO:0000256" key="2">
    <source>
        <dbReference type="ARBA" id="ARBA00022512"/>
    </source>
</evidence>
<organism evidence="8 9">
    <name type="scientific">Ulvibacter litoralis</name>
    <dbReference type="NCBI Taxonomy" id="227084"/>
    <lineage>
        <taxon>Bacteria</taxon>
        <taxon>Pseudomonadati</taxon>
        <taxon>Bacteroidota</taxon>
        <taxon>Flavobacteriia</taxon>
        <taxon>Flavobacteriales</taxon>
        <taxon>Flavobacteriaceae</taxon>
        <taxon>Ulvibacter</taxon>
    </lineage>
</organism>
<dbReference type="PANTHER" id="PTHR31018:SF3">
    <property type="entry name" value="RECEPTOR PROTEIN-TYROSINE KINASE"/>
    <property type="match status" value="1"/>
</dbReference>
<feature type="signal peptide" evidence="6">
    <location>
        <begin position="1"/>
        <end position="23"/>
    </location>
</feature>
<keyword evidence="3" id="KW-0964">Secreted</keyword>
<evidence type="ECO:0000256" key="6">
    <source>
        <dbReference type="SAM" id="SignalP"/>
    </source>
</evidence>
<dbReference type="STRING" id="227084.SAMN05421855_10212"/>
<dbReference type="InterPro" id="IPR051648">
    <property type="entry name" value="CWI-Assembly_Regulator"/>
</dbReference>
<dbReference type="Gene3D" id="2.60.40.60">
    <property type="entry name" value="Cadherins"/>
    <property type="match status" value="1"/>
</dbReference>
<evidence type="ECO:0000256" key="3">
    <source>
        <dbReference type="ARBA" id="ARBA00022525"/>
    </source>
</evidence>